<dbReference type="EMBL" id="CP002382">
    <property type="protein sequence ID" value="AEP10408.1"/>
    <property type="molecule type" value="Genomic_DNA"/>
</dbReference>
<keyword evidence="1" id="KW-0812">Transmembrane</keyword>
<dbReference type="KEGG" id="mai:MICA_2101"/>
<dbReference type="STRING" id="856793.MICA_2101"/>
<reference evidence="2 3" key="1">
    <citation type="journal article" date="2011" name="BMC Genomics">
        <title>Genomic insights into an obligate epibiotic bacterial predator: Micavibrio aeruginosavorus ARL-13.</title>
        <authorList>
            <person name="Wang Z."/>
            <person name="Kadouri D."/>
            <person name="Wu M."/>
        </authorList>
    </citation>
    <scope>NUCLEOTIDE SEQUENCE [LARGE SCALE GENOMIC DNA]</scope>
    <source>
        <strain evidence="2 3">ARL-13</strain>
    </source>
</reference>
<dbReference type="HOGENOM" id="CLU_794128_0_0_5"/>
<evidence type="ECO:0000256" key="1">
    <source>
        <dbReference type="SAM" id="Phobius"/>
    </source>
</evidence>
<feature type="transmembrane region" description="Helical" evidence="1">
    <location>
        <begin position="9"/>
        <end position="31"/>
    </location>
</feature>
<gene>
    <name evidence="2" type="ordered locus">MICA_2101</name>
</gene>
<protein>
    <submittedName>
        <fullName evidence="2">Uncharacterized protein</fullName>
    </submittedName>
</protein>
<proteinExistence type="predicted"/>
<organism evidence="2 3">
    <name type="scientific">Micavibrio aeruginosavorus (strain ARL-13)</name>
    <dbReference type="NCBI Taxonomy" id="856793"/>
    <lineage>
        <taxon>Bacteria</taxon>
        <taxon>Pseudomonadati</taxon>
        <taxon>Bdellovibrionota</taxon>
        <taxon>Bdellovibrionia</taxon>
        <taxon>Bdellovibrionales</taxon>
        <taxon>Pseudobdellovibrionaceae</taxon>
        <taxon>Micavibrio</taxon>
    </lineage>
</organism>
<dbReference type="Proteomes" id="UP000009286">
    <property type="component" value="Chromosome"/>
</dbReference>
<evidence type="ECO:0000313" key="3">
    <source>
        <dbReference type="Proteomes" id="UP000009286"/>
    </source>
</evidence>
<accession>G2KQT0</accession>
<keyword evidence="1" id="KW-1133">Transmembrane helix</keyword>
<sequence>MSKRSKGKFFLRLLMVFAVAIAVSLGALYLLGGDKATLRAGLEGNLSQASGYDVRIGTLNNASFFPFLEIDIADVRFHQAVPGVVIDAGRVRAPGRVDAVTEKPMPGPVVATIDSARLKVSFGDLILSRTRFRVLDINGIRVDRATTGYRAIALDRVGIDADQSALVIAGTYGDDAVSARLDMHNDGSANSPIWRVADDAVLTASVGAVSLQTGFDTGLLGGAVLNITQFGLAGHPATGAVKIGRHNGGLRLAGEPELTLGGVKIAPDITFGDTSEHAARVHGTVRVSGADAAATELADLYAALAALATPIPGTQAAEKAALFWGDALDHIQVNENEMADESVSLRTSAFLKILQSAPAESAP</sequence>
<dbReference type="AlphaFoldDB" id="G2KQT0"/>
<evidence type="ECO:0000313" key="2">
    <source>
        <dbReference type="EMBL" id="AEP10408.1"/>
    </source>
</evidence>
<dbReference type="RefSeq" id="WP_014103631.1">
    <property type="nucleotide sequence ID" value="NC_016026.1"/>
</dbReference>
<keyword evidence="3" id="KW-1185">Reference proteome</keyword>
<name>G2KQT0_MICAA</name>
<keyword evidence="1" id="KW-0472">Membrane</keyword>